<reference evidence="5 6" key="1">
    <citation type="submission" date="2013-03" db="EMBL/GenBank/DDBJ databases">
        <title>The Genome Sequence of Capronia epimyces CBS 606.96.</title>
        <authorList>
            <consortium name="The Broad Institute Genomics Platform"/>
            <person name="Cuomo C."/>
            <person name="de Hoog S."/>
            <person name="Gorbushina A."/>
            <person name="Walker B."/>
            <person name="Young S.K."/>
            <person name="Zeng Q."/>
            <person name="Gargeya S."/>
            <person name="Fitzgerald M."/>
            <person name="Haas B."/>
            <person name="Abouelleil A."/>
            <person name="Allen A.W."/>
            <person name="Alvarado L."/>
            <person name="Arachchi H.M."/>
            <person name="Berlin A.M."/>
            <person name="Chapman S.B."/>
            <person name="Gainer-Dewar J."/>
            <person name="Goldberg J."/>
            <person name="Griggs A."/>
            <person name="Gujja S."/>
            <person name="Hansen M."/>
            <person name="Howarth C."/>
            <person name="Imamovic A."/>
            <person name="Ireland A."/>
            <person name="Larimer J."/>
            <person name="McCowan C."/>
            <person name="Murphy C."/>
            <person name="Pearson M."/>
            <person name="Poon T.W."/>
            <person name="Priest M."/>
            <person name="Roberts A."/>
            <person name="Saif S."/>
            <person name="Shea T."/>
            <person name="Sisk P."/>
            <person name="Sykes S."/>
            <person name="Wortman J."/>
            <person name="Nusbaum C."/>
            <person name="Birren B."/>
        </authorList>
    </citation>
    <scope>NUCLEOTIDE SEQUENCE [LARGE SCALE GENOMIC DNA]</scope>
    <source>
        <strain evidence="5 6">CBS 606.96</strain>
    </source>
</reference>
<feature type="chain" id="PRO_5004932948" evidence="4">
    <location>
        <begin position="19"/>
        <end position="493"/>
    </location>
</feature>
<feature type="signal peptide" evidence="4">
    <location>
        <begin position="1"/>
        <end position="18"/>
    </location>
</feature>
<dbReference type="HOGENOM" id="CLU_023111_1_0_1"/>
<dbReference type="Gene3D" id="3.40.50.1240">
    <property type="entry name" value="Phosphoglycerate mutase-like"/>
    <property type="match status" value="1"/>
</dbReference>
<feature type="region of interest" description="Disordered" evidence="2">
    <location>
        <begin position="410"/>
        <end position="432"/>
    </location>
</feature>
<protein>
    <submittedName>
        <fullName evidence="5">Acid phosphatase</fullName>
    </submittedName>
</protein>
<dbReference type="AlphaFoldDB" id="W9YR58"/>
<dbReference type="RefSeq" id="XP_007728646.1">
    <property type="nucleotide sequence ID" value="XM_007730456.1"/>
</dbReference>
<dbReference type="PANTHER" id="PTHR11567">
    <property type="entry name" value="ACID PHOSPHATASE-RELATED"/>
    <property type="match status" value="1"/>
</dbReference>
<gene>
    <name evidence="5" type="ORF">A1O3_00306</name>
</gene>
<name>W9YR58_9EURO</name>
<proteinExistence type="inferred from homology"/>
<dbReference type="CDD" id="cd07061">
    <property type="entry name" value="HP_HAP_like"/>
    <property type="match status" value="1"/>
</dbReference>
<dbReference type="GeneID" id="19164446"/>
<evidence type="ECO:0000256" key="3">
    <source>
        <dbReference type="SAM" id="Phobius"/>
    </source>
</evidence>
<accession>W9YR58</accession>
<keyword evidence="4" id="KW-0732">Signal</keyword>
<dbReference type="PANTHER" id="PTHR11567:SF142">
    <property type="entry name" value="PHOSPHOGLYCERATE MUTASE-LIKE PROTEIN"/>
    <property type="match status" value="1"/>
</dbReference>
<keyword evidence="3" id="KW-0472">Membrane</keyword>
<evidence type="ECO:0000313" key="6">
    <source>
        <dbReference type="Proteomes" id="UP000019478"/>
    </source>
</evidence>
<sequence>MHYSYLPLLASLASSSLAAETVLGVYIFSRHGDRTAKMTPPANLTTLGLEEVYTSGTYYRNRYVASDASHRIHGINSDLIKQSQITASAPTDTVLQNSAQGFLQGLYPPVGETLGSSTLRNGTVVQSPLDGIQFIPLQTVTTGTNSENSAWLQGATNCANAQISSNNYFQSASYLETLNRTHSFYTSVAPMINRTFTSAQTSFKNAYTIFDLLNVASIHNTSANFPHADLLTDETFFQLRTLADQHEWGLAYNESEPIRAVTGAIIASEVVKALNGTITRQGKNKLNIQFGAYAGMMSYFGLANLTLASPDFYGVPDYASTLVWELVTNATVGSSSSEFPSADEISVRFLFHNGTTSNISEPIEYPLFGTDNSLMPWSDFVSSMNKISISSQKDWCTACGNSTGVCSPESLGESGSSVNSSSSSSGSNNSGGGGISKAVAGVIGAMVTLAVILGAELLILLVGGYRLVSKKRLAGTSPESSVGSGANAGGPKA</sequence>
<evidence type="ECO:0000256" key="1">
    <source>
        <dbReference type="ARBA" id="ARBA00005375"/>
    </source>
</evidence>
<dbReference type="eggNOG" id="ENOG502RCH9">
    <property type="taxonomic scope" value="Eukaryota"/>
</dbReference>
<dbReference type="InterPro" id="IPR050645">
    <property type="entry name" value="Histidine_acid_phosphatase"/>
</dbReference>
<dbReference type="Proteomes" id="UP000019478">
    <property type="component" value="Unassembled WGS sequence"/>
</dbReference>
<dbReference type="SUPFAM" id="SSF53254">
    <property type="entry name" value="Phosphoglycerate mutase-like"/>
    <property type="match status" value="1"/>
</dbReference>
<comment type="similarity">
    <text evidence="1">Belongs to the histidine acid phosphatase family.</text>
</comment>
<dbReference type="Pfam" id="PF00328">
    <property type="entry name" value="His_Phos_2"/>
    <property type="match status" value="1"/>
</dbReference>
<dbReference type="EMBL" id="AMGY01000001">
    <property type="protein sequence ID" value="EXJ91756.1"/>
    <property type="molecule type" value="Genomic_DNA"/>
</dbReference>
<keyword evidence="6" id="KW-1185">Reference proteome</keyword>
<evidence type="ECO:0000256" key="4">
    <source>
        <dbReference type="SAM" id="SignalP"/>
    </source>
</evidence>
<feature type="transmembrane region" description="Helical" evidence="3">
    <location>
        <begin position="438"/>
        <end position="462"/>
    </location>
</feature>
<feature type="compositionally biased region" description="Low complexity" evidence="2">
    <location>
        <begin position="410"/>
        <end position="428"/>
    </location>
</feature>
<dbReference type="STRING" id="1182542.W9YR58"/>
<dbReference type="GO" id="GO:0016791">
    <property type="term" value="F:phosphatase activity"/>
    <property type="evidence" value="ECO:0007669"/>
    <property type="project" value="TreeGrafter"/>
</dbReference>
<keyword evidence="3" id="KW-1133">Transmembrane helix</keyword>
<keyword evidence="3" id="KW-0812">Transmembrane</keyword>
<dbReference type="InterPro" id="IPR000560">
    <property type="entry name" value="His_Pase_clade-2"/>
</dbReference>
<comment type="caution">
    <text evidence="5">The sequence shown here is derived from an EMBL/GenBank/DDBJ whole genome shotgun (WGS) entry which is preliminary data.</text>
</comment>
<dbReference type="InterPro" id="IPR029033">
    <property type="entry name" value="His_PPase_superfam"/>
</dbReference>
<organism evidence="5 6">
    <name type="scientific">Capronia epimyces CBS 606.96</name>
    <dbReference type="NCBI Taxonomy" id="1182542"/>
    <lineage>
        <taxon>Eukaryota</taxon>
        <taxon>Fungi</taxon>
        <taxon>Dikarya</taxon>
        <taxon>Ascomycota</taxon>
        <taxon>Pezizomycotina</taxon>
        <taxon>Eurotiomycetes</taxon>
        <taxon>Chaetothyriomycetidae</taxon>
        <taxon>Chaetothyriales</taxon>
        <taxon>Herpotrichiellaceae</taxon>
        <taxon>Capronia</taxon>
    </lineage>
</organism>
<dbReference type="OrthoDB" id="258392at2759"/>
<evidence type="ECO:0000256" key="2">
    <source>
        <dbReference type="SAM" id="MobiDB-lite"/>
    </source>
</evidence>
<evidence type="ECO:0000313" key="5">
    <source>
        <dbReference type="EMBL" id="EXJ91756.1"/>
    </source>
</evidence>